<feature type="domain" description="Major facilitator superfamily (MFS) profile" evidence="5">
    <location>
        <begin position="163"/>
        <end position="352"/>
    </location>
</feature>
<dbReference type="InterPro" id="IPR020846">
    <property type="entry name" value="MFS_dom"/>
</dbReference>
<feature type="transmembrane region" description="Helical" evidence="4">
    <location>
        <begin position="273"/>
        <end position="293"/>
    </location>
</feature>
<dbReference type="GO" id="GO:0022857">
    <property type="term" value="F:transmembrane transporter activity"/>
    <property type="evidence" value="ECO:0007669"/>
    <property type="project" value="InterPro"/>
</dbReference>
<dbReference type="EMBL" id="WEHX01000067">
    <property type="protein sequence ID" value="KAB7656764.1"/>
    <property type="molecule type" value="Genomic_DNA"/>
</dbReference>
<feature type="transmembrane region" description="Helical" evidence="4">
    <location>
        <begin position="64"/>
        <end position="84"/>
    </location>
</feature>
<feature type="transmembrane region" description="Helical" evidence="4">
    <location>
        <begin position="213"/>
        <end position="234"/>
    </location>
</feature>
<dbReference type="PANTHER" id="PTHR11360">
    <property type="entry name" value="MONOCARBOXYLATE TRANSPORTER"/>
    <property type="match status" value="1"/>
</dbReference>
<accession>A0A6I1EHQ1</accession>
<feature type="transmembrane region" description="Helical" evidence="4">
    <location>
        <begin position="299"/>
        <end position="322"/>
    </location>
</feature>
<feature type="transmembrane region" description="Helical" evidence="4">
    <location>
        <begin position="121"/>
        <end position="141"/>
    </location>
</feature>
<gene>
    <name evidence="6" type="ORF">GBM95_08740</name>
</gene>
<dbReference type="PROSITE" id="PS50850">
    <property type="entry name" value="MFS"/>
    <property type="match status" value="1"/>
</dbReference>
<dbReference type="Proteomes" id="UP000430564">
    <property type="component" value="Unassembled WGS sequence"/>
</dbReference>
<evidence type="ECO:0000256" key="4">
    <source>
        <dbReference type="SAM" id="Phobius"/>
    </source>
</evidence>
<dbReference type="OrthoDB" id="8830981at2"/>
<dbReference type="RefSeq" id="WP_152158750.1">
    <property type="nucleotide sequence ID" value="NZ_WEHX01000067.1"/>
</dbReference>
<evidence type="ECO:0000313" key="6">
    <source>
        <dbReference type="EMBL" id="KAB7656764.1"/>
    </source>
</evidence>
<reference evidence="6 7" key="1">
    <citation type="submission" date="2019-10" db="EMBL/GenBank/DDBJ databases">
        <title>Genome diversity of Sutterella seckii.</title>
        <authorList>
            <person name="Chaplin A.V."/>
            <person name="Sokolova S.R."/>
            <person name="Mosin K.A."/>
            <person name="Ivanova E.L."/>
            <person name="Kochetkova T.O."/>
            <person name="Goltsov A.Y."/>
            <person name="Trofimov D.Y."/>
            <person name="Efimov B.A."/>
        </authorList>
    </citation>
    <scope>NUCLEOTIDE SEQUENCE [LARGE SCALE GENOMIC DNA]</scope>
    <source>
        <strain evidence="6 7">ASD393</strain>
    </source>
</reference>
<feature type="transmembrane region" description="Helical" evidence="4">
    <location>
        <begin position="90"/>
        <end position="109"/>
    </location>
</feature>
<keyword evidence="3 4" id="KW-0472">Membrane</keyword>
<evidence type="ECO:0000256" key="2">
    <source>
        <dbReference type="ARBA" id="ARBA00022989"/>
    </source>
</evidence>
<comment type="caution">
    <text evidence="6">The sequence shown here is derived from an EMBL/GenBank/DDBJ whole genome shotgun (WGS) entry which is preliminary data.</text>
</comment>
<dbReference type="PANTHER" id="PTHR11360:SF317">
    <property type="entry name" value="MAJOR FACILITATOR SUPERFAMILY (MFS) PROFILE DOMAIN-CONTAINING PROTEIN-RELATED"/>
    <property type="match status" value="1"/>
</dbReference>
<evidence type="ECO:0000256" key="1">
    <source>
        <dbReference type="ARBA" id="ARBA00022692"/>
    </source>
</evidence>
<protein>
    <submittedName>
        <fullName evidence="6">OFA family MFS transporter</fullName>
    </submittedName>
</protein>
<proteinExistence type="predicted"/>
<dbReference type="Pfam" id="PF07690">
    <property type="entry name" value="MFS_1"/>
    <property type="match status" value="1"/>
</dbReference>
<keyword evidence="2 4" id="KW-1133">Transmembrane helix</keyword>
<feature type="transmembrane region" description="Helical" evidence="4">
    <location>
        <begin position="29"/>
        <end position="52"/>
    </location>
</feature>
<evidence type="ECO:0000313" key="7">
    <source>
        <dbReference type="Proteomes" id="UP000430564"/>
    </source>
</evidence>
<sequence>MNLCAGSIYAWSVFAPPLAERLSPITGTAVTAGSLAAAFSLANGIAPIPMILGGWINDRFGPRAFIPAGGLVMGIGFCLAARAATPLELILGYGLGFGPGLGFVYGSSVNTTLKLFPDHRGLAGVIATAAYGLSSVTLPPVAHALIETEGIEAALLTLGGVFMVVIAAGGLLLEKCPDGFAKQFTAAAPSKRTAAEECGWRGMLRSKRFPPMAALMLCGAIPGMMTISHCWSLAKDVAELDVGAASAMVSMLALANVFGMLLVGALSDIFGRLASLSGALILTILATVLLSLSDQNAHLLFSAGILAIGLSFRAVMGIYPGFTAEEFGAKNNSVSYGIMFSGFSVASPAPWR</sequence>
<keyword evidence="1 4" id="KW-0812">Transmembrane</keyword>
<name>A0A6I1EHQ1_9BURK</name>
<evidence type="ECO:0000256" key="3">
    <source>
        <dbReference type="ARBA" id="ARBA00023136"/>
    </source>
</evidence>
<organism evidence="6 7">
    <name type="scientific">Sutterella seckii</name>
    <dbReference type="NCBI Taxonomy" id="1944635"/>
    <lineage>
        <taxon>Bacteria</taxon>
        <taxon>Pseudomonadati</taxon>
        <taxon>Pseudomonadota</taxon>
        <taxon>Betaproteobacteria</taxon>
        <taxon>Burkholderiales</taxon>
        <taxon>Sutterellaceae</taxon>
        <taxon>Sutterella</taxon>
    </lineage>
</organism>
<dbReference type="InterPro" id="IPR050327">
    <property type="entry name" value="Proton-linked_MCT"/>
</dbReference>
<dbReference type="AlphaFoldDB" id="A0A6I1EHQ1"/>
<feature type="transmembrane region" description="Helical" evidence="4">
    <location>
        <begin position="246"/>
        <end position="266"/>
    </location>
</feature>
<feature type="transmembrane region" description="Helical" evidence="4">
    <location>
        <begin position="153"/>
        <end position="173"/>
    </location>
</feature>
<dbReference type="InterPro" id="IPR011701">
    <property type="entry name" value="MFS"/>
</dbReference>
<dbReference type="Gene3D" id="1.20.1250.20">
    <property type="entry name" value="MFS general substrate transporter like domains"/>
    <property type="match status" value="2"/>
</dbReference>
<evidence type="ECO:0000259" key="5">
    <source>
        <dbReference type="PROSITE" id="PS50850"/>
    </source>
</evidence>
<dbReference type="InterPro" id="IPR036259">
    <property type="entry name" value="MFS_trans_sf"/>
</dbReference>
<dbReference type="SUPFAM" id="SSF103473">
    <property type="entry name" value="MFS general substrate transporter"/>
    <property type="match status" value="1"/>
</dbReference>